<sequence length="402" mass="46708">MDGLKLGWIDYSSEHRDKVMAVLDALTAPGAVDELGIGRIRDGFADILFPGTSTIQTRAKYFLIVPYLLMELEKERYAKPEELLEKLGDEEVSLIETLNQEGEDGVIGGRAGTRLKRKPSEIYWNGLRTYEIFRYPSLSLMNYAKALFRMKRNKELVNTYGNEELDDLGDNDGAYFGTFWQCILPESDWKNNLTMDLRYDEAQFLKTRITSADKSKDSLLSYLLQMDHREWKDIESFEALDSIIPESGKLRDDYDQANKFSKFLHGAHIRYNLIASNGQSETAVKKWTNWINSDFVKYEFATFPFKKILHRLSIHNYPLFRFLREWQEAVVAGHNNAMDELIIGREIELKTKDRAKLHNSKMYSYKEGDWIGNDRLQYRFPDSKIIMEDIATGLEGKYAEAR</sequence>
<comment type="caution">
    <text evidence="1">The sequence shown here is derived from an EMBL/GenBank/DDBJ whole genome shotgun (WGS) entry which is preliminary data.</text>
</comment>
<name>A0ABN1GB08_9BACI</name>
<keyword evidence="2" id="KW-1185">Reference proteome</keyword>
<organism evidence="1 2">
    <name type="scientific">Virgibacillus siamensis</name>
    <dbReference type="NCBI Taxonomy" id="480071"/>
    <lineage>
        <taxon>Bacteria</taxon>
        <taxon>Bacillati</taxon>
        <taxon>Bacillota</taxon>
        <taxon>Bacilli</taxon>
        <taxon>Bacillales</taxon>
        <taxon>Bacillaceae</taxon>
        <taxon>Virgibacillus</taxon>
    </lineage>
</organism>
<dbReference type="EMBL" id="BAAADS010000018">
    <property type="protein sequence ID" value="GAA0607702.1"/>
    <property type="molecule type" value="Genomic_DNA"/>
</dbReference>
<proteinExistence type="predicted"/>
<evidence type="ECO:0000313" key="1">
    <source>
        <dbReference type="EMBL" id="GAA0607702.1"/>
    </source>
</evidence>
<accession>A0ABN1GB08</accession>
<evidence type="ECO:0000313" key="2">
    <source>
        <dbReference type="Proteomes" id="UP001500866"/>
    </source>
</evidence>
<dbReference type="Pfam" id="PF19888">
    <property type="entry name" value="DUF6361"/>
    <property type="match status" value="1"/>
</dbReference>
<reference evidence="1 2" key="1">
    <citation type="journal article" date="2019" name="Int. J. Syst. Evol. Microbiol.">
        <title>The Global Catalogue of Microorganisms (GCM) 10K type strain sequencing project: providing services to taxonomists for standard genome sequencing and annotation.</title>
        <authorList>
            <consortium name="The Broad Institute Genomics Platform"/>
            <consortium name="The Broad Institute Genome Sequencing Center for Infectious Disease"/>
            <person name="Wu L."/>
            <person name="Ma J."/>
        </authorList>
    </citation>
    <scope>NUCLEOTIDE SEQUENCE [LARGE SCALE GENOMIC DNA]</scope>
    <source>
        <strain evidence="1 2">JCM 15395</strain>
    </source>
</reference>
<dbReference type="RefSeq" id="WP_343813918.1">
    <property type="nucleotide sequence ID" value="NZ_BAAADS010000018.1"/>
</dbReference>
<dbReference type="Proteomes" id="UP001500866">
    <property type="component" value="Unassembled WGS sequence"/>
</dbReference>
<protein>
    <submittedName>
        <fullName evidence="1">DUF6361 family protein</fullName>
    </submittedName>
</protein>
<dbReference type="InterPro" id="IPR045941">
    <property type="entry name" value="DUF6361"/>
</dbReference>
<gene>
    <name evidence="1" type="ORF">GCM10009001_26280</name>
</gene>